<reference evidence="2 3" key="1">
    <citation type="journal article" date="2014" name="BMC Genomics">
        <title>Adaptive genomic structural variation in the grape powdery mildew pathogen, Erysiphe necator.</title>
        <authorList>
            <person name="Jones L."/>
            <person name="Riaz S."/>
            <person name="Morales-Cruz A."/>
            <person name="Amrine K.C."/>
            <person name="McGuire B."/>
            <person name="Gubler W.D."/>
            <person name="Walker M.A."/>
            <person name="Cantu D."/>
        </authorList>
    </citation>
    <scope>NUCLEOTIDE SEQUENCE [LARGE SCALE GENOMIC DNA]</scope>
    <source>
        <strain evidence="3">c</strain>
    </source>
</reference>
<feature type="region of interest" description="Disordered" evidence="1">
    <location>
        <begin position="1"/>
        <end position="27"/>
    </location>
</feature>
<proteinExistence type="predicted"/>
<protein>
    <recommendedName>
        <fullName evidence="4">GAG-pre-integrase domain-containing protein</fullName>
    </recommendedName>
</protein>
<evidence type="ECO:0000313" key="2">
    <source>
        <dbReference type="EMBL" id="KHJ32729.1"/>
    </source>
</evidence>
<accession>A0A0B1P7U0</accession>
<evidence type="ECO:0000256" key="1">
    <source>
        <dbReference type="SAM" id="MobiDB-lite"/>
    </source>
</evidence>
<dbReference type="OMA" id="NARIDQY"/>
<organism evidence="2 3">
    <name type="scientific">Uncinula necator</name>
    <name type="common">Grape powdery mildew</name>
    <dbReference type="NCBI Taxonomy" id="52586"/>
    <lineage>
        <taxon>Eukaryota</taxon>
        <taxon>Fungi</taxon>
        <taxon>Dikarya</taxon>
        <taxon>Ascomycota</taxon>
        <taxon>Pezizomycotina</taxon>
        <taxon>Leotiomycetes</taxon>
        <taxon>Erysiphales</taxon>
        <taxon>Erysiphaceae</taxon>
        <taxon>Erysiphe</taxon>
    </lineage>
</organism>
<evidence type="ECO:0008006" key="4">
    <source>
        <dbReference type="Google" id="ProtNLM"/>
    </source>
</evidence>
<dbReference type="Proteomes" id="UP000030854">
    <property type="component" value="Unassembled WGS sequence"/>
</dbReference>
<comment type="caution">
    <text evidence="2">The sequence shown here is derived from an EMBL/GenBank/DDBJ whole genome shotgun (WGS) entry which is preliminary data.</text>
</comment>
<name>A0A0B1P7U0_UNCNE</name>
<dbReference type="EMBL" id="JNVN01001850">
    <property type="protein sequence ID" value="KHJ32729.1"/>
    <property type="molecule type" value="Genomic_DNA"/>
</dbReference>
<sequence>MQNRANRKFDQYLAEGYDDEQEDDKDKDINEVTIEALTNNLESYQVGEEENTMLHTFFGETDGKDLYHTMTDFSVHHMIFSRSITKNHGTIETLTSSISRYDDRHYNGIMIDTGAACKSTAEYKQFLAYRRLCAELDPRIDTSKGKSTNIKFGIGNTTPIGTLGVFTAFGFVEFFVVKADTPFLLSLQDMDRLGVYINNIENGLIQGTKAYPVIRRWGHPFLLEKGLETSDPTFFTFDCFLTSQEIRQLHRRFGHPSANRLLKVLEKSGHNVSRNLVEKLTKFCTTCQKHGRSPRRFKFTLRDDTLSFNHTLYIDIMYINSSSYQPQSSPVLHVVDEATGFQAGRWLSNMSSQTVWNALRHCWIDTYSGPPDVLTHYQSEQSVYQ</sequence>
<gene>
    <name evidence="2" type="ORF">EV44_g3292</name>
</gene>
<evidence type="ECO:0000313" key="3">
    <source>
        <dbReference type="Proteomes" id="UP000030854"/>
    </source>
</evidence>
<dbReference type="AlphaFoldDB" id="A0A0B1P7U0"/>
<dbReference type="STRING" id="52586.A0A0B1P7U0"/>
<dbReference type="HOGENOM" id="CLU_055871_1_0_1"/>
<keyword evidence="3" id="KW-1185">Reference proteome</keyword>